<dbReference type="Proteomes" id="UP000593577">
    <property type="component" value="Unassembled WGS sequence"/>
</dbReference>
<sequence>MSTAYSFGWIKREADILALAPSLSPYTLTFLDAMHGLSLHLDALVAHVLDRYNLLNERISDLASQFLPPLDA</sequence>
<dbReference type="AlphaFoldDB" id="A0A7J8WPC9"/>
<organism evidence="1 2">
    <name type="scientific">Gossypium aridum</name>
    <name type="common">American cotton</name>
    <name type="synonym">Erioxylum aridum</name>
    <dbReference type="NCBI Taxonomy" id="34290"/>
    <lineage>
        <taxon>Eukaryota</taxon>
        <taxon>Viridiplantae</taxon>
        <taxon>Streptophyta</taxon>
        <taxon>Embryophyta</taxon>
        <taxon>Tracheophyta</taxon>
        <taxon>Spermatophyta</taxon>
        <taxon>Magnoliopsida</taxon>
        <taxon>eudicotyledons</taxon>
        <taxon>Gunneridae</taxon>
        <taxon>Pentapetalae</taxon>
        <taxon>rosids</taxon>
        <taxon>malvids</taxon>
        <taxon>Malvales</taxon>
        <taxon>Malvaceae</taxon>
        <taxon>Malvoideae</taxon>
        <taxon>Gossypium</taxon>
    </lineage>
</organism>
<protein>
    <submittedName>
        <fullName evidence="1">Uncharacterized protein</fullName>
    </submittedName>
</protein>
<gene>
    <name evidence="1" type="ORF">Goari_018352</name>
</gene>
<accession>A0A7J8WPC9</accession>
<evidence type="ECO:0000313" key="1">
    <source>
        <dbReference type="EMBL" id="MBA0676911.1"/>
    </source>
</evidence>
<comment type="caution">
    <text evidence="1">The sequence shown here is derived from an EMBL/GenBank/DDBJ whole genome shotgun (WGS) entry which is preliminary data.</text>
</comment>
<evidence type="ECO:0000313" key="2">
    <source>
        <dbReference type="Proteomes" id="UP000593577"/>
    </source>
</evidence>
<name>A0A7J8WPC9_GOSAI</name>
<proteinExistence type="predicted"/>
<keyword evidence="2" id="KW-1185">Reference proteome</keyword>
<dbReference type="EMBL" id="JABFAA010000002">
    <property type="protein sequence ID" value="MBA0676911.1"/>
    <property type="molecule type" value="Genomic_DNA"/>
</dbReference>
<reference evidence="1 2" key="1">
    <citation type="journal article" date="2019" name="Genome Biol. Evol.">
        <title>Insights into the evolution of the New World diploid cottons (Gossypium, subgenus Houzingenia) based on genome sequencing.</title>
        <authorList>
            <person name="Grover C.E."/>
            <person name="Arick M.A. 2nd"/>
            <person name="Thrash A."/>
            <person name="Conover J.L."/>
            <person name="Sanders W.S."/>
            <person name="Peterson D.G."/>
            <person name="Frelichowski J.E."/>
            <person name="Scheffler J.A."/>
            <person name="Scheffler B.E."/>
            <person name="Wendel J.F."/>
        </authorList>
    </citation>
    <scope>NUCLEOTIDE SEQUENCE [LARGE SCALE GENOMIC DNA]</scope>
    <source>
        <strain evidence="1">185</strain>
        <tissue evidence="1">Leaf</tissue>
    </source>
</reference>